<dbReference type="EC" id="1.7.1.17" evidence="6"/>
<comment type="catalytic activity">
    <reaction evidence="5">
        <text>N,N-dimethyl-1,4-phenylenediamine + anthranilate + 2 NAD(+) = 2-(4-dimethylaminophenyl)diazenylbenzoate + 2 NADH + 2 H(+)</text>
        <dbReference type="Rhea" id="RHEA:55872"/>
        <dbReference type="ChEBI" id="CHEBI:15378"/>
        <dbReference type="ChEBI" id="CHEBI:15783"/>
        <dbReference type="ChEBI" id="CHEBI:16567"/>
        <dbReference type="ChEBI" id="CHEBI:57540"/>
        <dbReference type="ChEBI" id="CHEBI:57945"/>
        <dbReference type="ChEBI" id="CHEBI:71579"/>
        <dbReference type="EC" id="1.7.1.17"/>
    </reaction>
    <physiologicalReaction direction="right-to-left" evidence="5">
        <dbReference type="Rhea" id="RHEA:55874"/>
    </physiologicalReaction>
</comment>
<reference evidence="8 9" key="1">
    <citation type="submission" date="2016-10" db="EMBL/GenBank/DDBJ databases">
        <authorList>
            <person name="de Groot N.N."/>
        </authorList>
    </citation>
    <scope>NUCLEOTIDE SEQUENCE [LARGE SCALE GENOMIC DNA]</scope>
    <source>
        <strain evidence="8 9">U95</strain>
    </source>
</reference>
<sequence length="194" mass="20551">MTHTILHIDSSARFEGSVSRELTATAVAKLGGTEVIRRDLAQSPLPVLDETWVGANFTAPDARSNEQKEALSLSDALIAELKRADTIVIGAPVYNFSVPSTLKAWIDLIFRVGETFSYTETGPKGLIEGKRVILVSTAGGTPAGSEMDHATTYLRHALGFIGITNIELIAADQQMIDPETSVSGAKAAVDALAA</sequence>
<comment type="similarity">
    <text evidence="6">Belongs to the azoreductase type 1 family.</text>
</comment>
<keyword evidence="1 6" id="KW-0285">Flavoprotein</keyword>
<comment type="subunit">
    <text evidence="6">Homodimer.</text>
</comment>
<evidence type="ECO:0000256" key="6">
    <source>
        <dbReference type="HAMAP-Rule" id="MF_01216"/>
    </source>
</evidence>
<dbReference type="Proteomes" id="UP000198767">
    <property type="component" value="Unassembled WGS sequence"/>
</dbReference>
<evidence type="ECO:0000256" key="4">
    <source>
        <dbReference type="ARBA" id="ARBA00023027"/>
    </source>
</evidence>
<evidence type="ECO:0000313" key="9">
    <source>
        <dbReference type="Proteomes" id="UP000198767"/>
    </source>
</evidence>
<comment type="caution">
    <text evidence="6">Lacks conserved residue(s) required for the propagation of feature annotation.</text>
</comment>
<dbReference type="GO" id="GO:0016655">
    <property type="term" value="F:oxidoreductase activity, acting on NAD(P)H, quinone or similar compound as acceptor"/>
    <property type="evidence" value="ECO:0007669"/>
    <property type="project" value="InterPro"/>
</dbReference>
<accession>A0A1G5QWN8</accession>
<dbReference type="OrthoDB" id="9787136at2"/>
<dbReference type="EMBL" id="FMWG01000006">
    <property type="protein sequence ID" value="SCZ66255.1"/>
    <property type="molecule type" value="Genomic_DNA"/>
</dbReference>
<dbReference type="EC" id="1.6.5.-" evidence="6"/>
<dbReference type="InterPro" id="IPR023048">
    <property type="entry name" value="NADH:quinone_OxRdtase_FMN_depd"/>
</dbReference>
<dbReference type="GO" id="GO:0016652">
    <property type="term" value="F:oxidoreductase activity, acting on NAD(P)H as acceptor"/>
    <property type="evidence" value="ECO:0007669"/>
    <property type="project" value="UniProtKB-UniRule"/>
</dbReference>
<evidence type="ECO:0000256" key="2">
    <source>
        <dbReference type="ARBA" id="ARBA00022643"/>
    </source>
</evidence>
<dbReference type="InterPro" id="IPR029039">
    <property type="entry name" value="Flavoprotein-like_sf"/>
</dbReference>
<gene>
    <name evidence="6" type="primary">azoR</name>
    <name evidence="8" type="ORF">SAMN04488118_106164</name>
</gene>
<dbReference type="SUPFAM" id="SSF52218">
    <property type="entry name" value="Flavoproteins"/>
    <property type="match status" value="1"/>
</dbReference>
<dbReference type="RefSeq" id="WP_090219040.1">
    <property type="nucleotide sequence ID" value="NZ_CANMPF010000004.1"/>
</dbReference>
<feature type="binding site" evidence="6">
    <location>
        <position position="11"/>
    </location>
    <ligand>
        <name>FMN</name>
        <dbReference type="ChEBI" id="CHEBI:58210"/>
    </ligand>
</feature>
<evidence type="ECO:0000256" key="5">
    <source>
        <dbReference type="ARBA" id="ARBA00048542"/>
    </source>
</evidence>
<dbReference type="PANTHER" id="PTHR43741">
    <property type="entry name" value="FMN-DEPENDENT NADH-AZOREDUCTASE 1"/>
    <property type="match status" value="1"/>
</dbReference>
<feature type="domain" description="Flavodoxin-like fold" evidence="7">
    <location>
        <begin position="4"/>
        <end position="190"/>
    </location>
</feature>
<keyword evidence="2 6" id="KW-0288">FMN</keyword>
<evidence type="ECO:0000313" key="8">
    <source>
        <dbReference type="EMBL" id="SCZ66255.1"/>
    </source>
</evidence>
<keyword evidence="3 6" id="KW-0560">Oxidoreductase</keyword>
<dbReference type="STRING" id="1156985.SAMN04488118_106164"/>
<evidence type="ECO:0000256" key="1">
    <source>
        <dbReference type="ARBA" id="ARBA00022630"/>
    </source>
</evidence>
<dbReference type="HAMAP" id="MF_01216">
    <property type="entry name" value="Azoreductase_type1"/>
    <property type="match status" value="1"/>
</dbReference>
<dbReference type="Gene3D" id="3.40.50.360">
    <property type="match status" value="1"/>
</dbReference>
<protein>
    <recommendedName>
        <fullName evidence="6">FMN dependent NADH:quinone oxidoreductase</fullName>
        <ecNumber evidence="6">1.6.5.-</ecNumber>
    </recommendedName>
    <alternativeName>
        <fullName evidence="6">Azo-dye reductase</fullName>
    </alternativeName>
    <alternativeName>
        <fullName evidence="6">FMN-dependent NADH-azo compound oxidoreductase</fullName>
    </alternativeName>
    <alternativeName>
        <fullName evidence="6">FMN-dependent NADH-azoreductase</fullName>
        <ecNumber evidence="6">1.7.1.17</ecNumber>
    </alternativeName>
</protein>
<organism evidence="8 9">
    <name type="scientific">Epibacterium ulvae</name>
    <dbReference type="NCBI Taxonomy" id="1156985"/>
    <lineage>
        <taxon>Bacteria</taxon>
        <taxon>Pseudomonadati</taxon>
        <taxon>Pseudomonadota</taxon>
        <taxon>Alphaproteobacteria</taxon>
        <taxon>Rhodobacterales</taxon>
        <taxon>Roseobacteraceae</taxon>
        <taxon>Epibacterium</taxon>
    </lineage>
</organism>
<dbReference type="InterPro" id="IPR003680">
    <property type="entry name" value="Flavodoxin_fold"/>
</dbReference>
<dbReference type="PANTHER" id="PTHR43741:SF4">
    <property type="entry name" value="FMN-DEPENDENT NADH:QUINONE OXIDOREDUCTASE"/>
    <property type="match status" value="1"/>
</dbReference>
<comment type="function">
    <text evidence="6">Also exhibits azoreductase activity. Catalyzes the reductive cleavage of the azo bond in aromatic azo compounds to the corresponding amines.</text>
</comment>
<evidence type="ECO:0000256" key="3">
    <source>
        <dbReference type="ARBA" id="ARBA00023002"/>
    </source>
</evidence>
<dbReference type="GO" id="GO:0010181">
    <property type="term" value="F:FMN binding"/>
    <property type="evidence" value="ECO:0007669"/>
    <property type="project" value="UniProtKB-UniRule"/>
</dbReference>
<comment type="function">
    <text evidence="6">Quinone reductase that provides resistance to thiol-specific stress caused by electrophilic quinones.</text>
</comment>
<dbReference type="Pfam" id="PF02525">
    <property type="entry name" value="Flavodoxin_2"/>
    <property type="match status" value="1"/>
</dbReference>
<proteinExistence type="inferred from homology"/>
<feature type="binding site" evidence="6">
    <location>
        <begin position="17"/>
        <end position="19"/>
    </location>
    <ligand>
        <name>FMN</name>
        <dbReference type="ChEBI" id="CHEBI:58210"/>
    </ligand>
</feature>
<dbReference type="AlphaFoldDB" id="A0A1G5QWN8"/>
<keyword evidence="9" id="KW-1185">Reference proteome</keyword>
<comment type="cofactor">
    <cofactor evidence="6">
        <name>FMN</name>
        <dbReference type="ChEBI" id="CHEBI:58210"/>
    </cofactor>
    <text evidence="6">Binds 1 FMN per subunit.</text>
</comment>
<dbReference type="GO" id="GO:0009055">
    <property type="term" value="F:electron transfer activity"/>
    <property type="evidence" value="ECO:0007669"/>
    <property type="project" value="UniProtKB-UniRule"/>
</dbReference>
<evidence type="ECO:0000259" key="7">
    <source>
        <dbReference type="Pfam" id="PF02525"/>
    </source>
</evidence>
<comment type="catalytic activity">
    <reaction evidence="6">
        <text>2 a quinone + NADH + H(+) = 2 a 1,4-benzosemiquinone + NAD(+)</text>
        <dbReference type="Rhea" id="RHEA:65952"/>
        <dbReference type="ChEBI" id="CHEBI:15378"/>
        <dbReference type="ChEBI" id="CHEBI:57540"/>
        <dbReference type="ChEBI" id="CHEBI:57945"/>
        <dbReference type="ChEBI" id="CHEBI:132124"/>
        <dbReference type="ChEBI" id="CHEBI:134225"/>
    </reaction>
</comment>
<dbReference type="InterPro" id="IPR050104">
    <property type="entry name" value="FMN-dep_NADH:Q_OxRdtase_AzoR1"/>
</dbReference>
<name>A0A1G5QWN8_9RHOB</name>
<feature type="binding site" evidence="6">
    <location>
        <begin position="137"/>
        <end position="140"/>
    </location>
    <ligand>
        <name>FMN</name>
        <dbReference type="ChEBI" id="CHEBI:58210"/>
    </ligand>
</feature>
<keyword evidence="4 6" id="KW-0520">NAD</keyword>